<dbReference type="Proteomes" id="UP001497382">
    <property type="component" value="Unassembled WGS sequence"/>
</dbReference>
<accession>A0AAV2AYX3</accession>
<name>A0AAV2AYX3_9ARAC</name>
<dbReference type="AlphaFoldDB" id="A0AAV2AYX3"/>
<sequence>MLSIFCACCIDGKLIMLKAKTLISRAPLLGIHMEPNHCYIYVILKSKYQEGFPVPSQQPDCMENRNRRRNGQTFLESSNQLFRRRGQISTSKTSGMANFIPFASKKLSVPAVRYKVLFVCDCILI</sequence>
<keyword evidence="2" id="KW-1185">Reference proteome</keyword>
<evidence type="ECO:0000313" key="1">
    <source>
        <dbReference type="EMBL" id="CAL1288827.1"/>
    </source>
</evidence>
<dbReference type="EMBL" id="CAXIEN010000238">
    <property type="protein sequence ID" value="CAL1288827.1"/>
    <property type="molecule type" value="Genomic_DNA"/>
</dbReference>
<evidence type="ECO:0000313" key="2">
    <source>
        <dbReference type="Proteomes" id="UP001497382"/>
    </source>
</evidence>
<protein>
    <submittedName>
        <fullName evidence="1">Uncharacterized protein</fullName>
    </submittedName>
</protein>
<gene>
    <name evidence="1" type="ORF">LARSCL_LOCUS15577</name>
</gene>
<comment type="caution">
    <text evidence="1">The sequence shown here is derived from an EMBL/GenBank/DDBJ whole genome shotgun (WGS) entry which is preliminary data.</text>
</comment>
<proteinExistence type="predicted"/>
<organism evidence="1 2">
    <name type="scientific">Larinioides sclopetarius</name>
    <dbReference type="NCBI Taxonomy" id="280406"/>
    <lineage>
        <taxon>Eukaryota</taxon>
        <taxon>Metazoa</taxon>
        <taxon>Ecdysozoa</taxon>
        <taxon>Arthropoda</taxon>
        <taxon>Chelicerata</taxon>
        <taxon>Arachnida</taxon>
        <taxon>Araneae</taxon>
        <taxon>Araneomorphae</taxon>
        <taxon>Entelegynae</taxon>
        <taxon>Araneoidea</taxon>
        <taxon>Araneidae</taxon>
        <taxon>Larinioides</taxon>
    </lineage>
</organism>
<reference evidence="1 2" key="1">
    <citation type="submission" date="2024-04" db="EMBL/GenBank/DDBJ databases">
        <authorList>
            <person name="Rising A."/>
            <person name="Reimegard J."/>
            <person name="Sonavane S."/>
            <person name="Akerstrom W."/>
            <person name="Nylinder S."/>
            <person name="Hedman E."/>
            <person name="Kallberg Y."/>
        </authorList>
    </citation>
    <scope>NUCLEOTIDE SEQUENCE [LARGE SCALE GENOMIC DNA]</scope>
</reference>